<protein>
    <submittedName>
        <fullName evidence="1">Uncharacterized protein</fullName>
    </submittedName>
</protein>
<dbReference type="EMBL" id="QKVO01000004">
    <property type="protein sequence ID" value="RAO95096.1"/>
    <property type="molecule type" value="Genomic_DNA"/>
</dbReference>
<sequence length="100" mass="11350">MSEEKGGHSPLFLDEKSIREILQKASSALFFASPEEIVEEAVQLIQSMGEDLNRLSQLSLENFEPFTSHDSLSLNEIDDFYKKLIDKTSKESYVSPHTIN</sequence>
<name>A0A328PPM8_9MOLU</name>
<dbReference type="RefSeq" id="WP_112665357.1">
    <property type="nucleotide sequence ID" value="NZ_QKVO01000004.1"/>
</dbReference>
<comment type="caution">
    <text evidence="1">The sequence shown here is derived from an EMBL/GenBank/DDBJ whole genome shotgun (WGS) entry which is preliminary data.</text>
</comment>
<keyword evidence="2" id="KW-1185">Reference proteome</keyword>
<dbReference type="AlphaFoldDB" id="A0A328PPM8"/>
<proteinExistence type="predicted"/>
<gene>
    <name evidence="1" type="ORF">DNK47_01670</name>
</gene>
<evidence type="ECO:0000313" key="1">
    <source>
        <dbReference type="EMBL" id="RAO95096.1"/>
    </source>
</evidence>
<accession>A0A328PPM8</accession>
<organism evidence="1 2">
    <name type="scientific">Mycoplasma wenyonii</name>
    <dbReference type="NCBI Taxonomy" id="65123"/>
    <lineage>
        <taxon>Bacteria</taxon>
        <taxon>Bacillati</taxon>
        <taxon>Mycoplasmatota</taxon>
        <taxon>Mollicutes</taxon>
        <taxon>Mycoplasmataceae</taxon>
        <taxon>Mycoplasma</taxon>
    </lineage>
</organism>
<dbReference type="Proteomes" id="UP000249762">
    <property type="component" value="Unassembled WGS sequence"/>
</dbReference>
<reference evidence="2" key="1">
    <citation type="submission" date="2018-06" db="EMBL/GenBank/DDBJ databases">
        <authorList>
            <person name="Martinez Ocampo F."/>
            <person name="Quiroz Castaneda R.E."/>
            <person name="Rojas Lopez X."/>
        </authorList>
    </citation>
    <scope>NUCLEOTIDE SEQUENCE [LARGE SCALE GENOMIC DNA]</scope>
    <source>
        <strain evidence="2">INIFAP02</strain>
    </source>
</reference>
<dbReference type="OrthoDB" id="399055at2"/>
<evidence type="ECO:0000313" key="2">
    <source>
        <dbReference type="Proteomes" id="UP000249762"/>
    </source>
</evidence>